<evidence type="ECO:0000313" key="3">
    <source>
        <dbReference type="Proteomes" id="UP000198881"/>
    </source>
</evidence>
<feature type="compositionally biased region" description="Basic and acidic residues" evidence="1">
    <location>
        <begin position="85"/>
        <end position="97"/>
    </location>
</feature>
<dbReference type="Pfam" id="PF12005">
    <property type="entry name" value="DUF3499"/>
    <property type="match status" value="1"/>
</dbReference>
<organism evidence="2 3">
    <name type="scientific">Micrococcus terreus</name>
    <dbReference type="NCBI Taxonomy" id="574650"/>
    <lineage>
        <taxon>Bacteria</taxon>
        <taxon>Bacillati</taxon>
        <taxon>Actinomycetota</taxon>
        <taxon>Actinomycetes</taxon>
        <taxon>Micrococcales</taxon>
        <taxon>Micrococcaceae</taxon>
        <taxon>Micrococcus</taxon>
    </lineage>
</organism>
<dbReference type="EMBL" id="FPCG01000008">
    <property type="protein sequence ID" value="SFV23781.1"/>
    <property type="molecule type" value="Genomic_DNA"/>
</dbReference>
<reference evidence="2 3" key="1">
    <citation type="submission" date="2016-10" db="EMBL/GenBank/DDBJ databases">
        <authorList>
            <person name="de Groot N.N."/>
        </authorList>
    </citation>
    <scope>NUCLEOTIDE SEQUENCE [LARGE SCALE GENOMIC DNA]</scope>
    <source>
        <strain evidence="2 3">CGMCC 1.7054</strain>
    </source>
</reference>
<dbReference type="AlphaFoldDB" id="A0A1I7MPE6"/>
<evidence type="ECO:0008006" key="4">
    <source>
        <dbReference type="Google" id="ProtNLM"/>
    </source>
</evidence>
<evidence type="ECO:0000313" key="2">
    <source>
        <dbReference type="EMBL" id="SFV23781.1"/>
    </source>
</evidence>
<protein>
    <recommendedName>
        <fullName evidence="4">DUF3499 domain-containing protein</fullName>
    </recommendedName>
</protein>
<dbReference type="STRING" id="574650.SAMN04487966_108108"/>
<dbReference type="Proteomes" id="UP000198881">
    <property type="component" value="Unassembled WGS sequence"/>
</dbReference>
<proteinExistence type="predicted"/>
<sequence>MATLTYNYADSTVVLGPLSRLAEPHTYDLCRRHAQSMTAPKGWELLRLELPPGEYRPAEPDDLLAVAHAVQAPLQSRTHGQFRAPEADQRQPERTESRGSSVDRSVRSPQDDAPATPERTSGAQGGSTARSERPEPLGVDGPARPGRPPLRLLKDPEAK</sequence>
<dbReference type="RefSeq" id="WP_375544964.1">
    <property type="nucleotide sequence ID" value="NZ_CP136963.1"/>
</dbReference>
<accession>A0A1I7MPE6</accession>
<evidence type="ECO:0000256" key="1">
    <source>
        <dbReference type="SAM" id="MobiDB-lite"/>
    </source>
</evidence>
<keyword evidence="3" id="KW-1185">Reference proteome</keyword>
<feature type="region of interest" description="Disordered" evidence="1">
    <location>
        <begin position="66"/>
        <end position="159"/>
    </location>
</feature>
<dbReference type="InterPro" id="IPR021888">
    <property type="entry name" value="DUF3499"/>
</dbReference>
<feature type="compositionally biased region" description="Polar residues" evidence="1">
    <location>
        <begin position="118"/>
        <end position="129"/>
    </location>
</feature>
<name>A0A1I7MPE6_9MICC</name>
<gene>
    <name evidence="2" type="ORF">SAMN04487966_108108</name>
</gene>